<feature type="compositionally biased region" description="Polar residues" evidence="1">
    <location>
        <begin position="1018"/>
        <end position="1030"/>
    </location>
</feature>
<reference evidence="3" key="1">
    <citation type="submission" date="2018-04" db="EMBL/GenBank/DDBJ databases">
        <title>Whole genome sequencing of Hypsizygus marmoreus.</title>
        <authorList>
            <person name="Choi I.-G."/>
            <person name="Min B."/>
            <person name="Kim J.-G."/>
            <person name="Kim S."/>
            <person name="Oh Y.-L."/>
            <person name="Kong W.-S."/>
            <person name="Park H."/>
            <person name="Jeong J."/>
            <person name="Song E.-S."/>
        </authorList>
    </citation>
    <scope>NUCLEOTIDE SEQUENCE [LARGE SCALE GENOMIC DNA]</scope>
    <source>
        <strain evidence="3">51987-8</strain>
    </source>
</reference>
<evidence type="ECO:0000313" key="3">
    <source>
        <dbReference type="EMBL" id="RDB30581.1"/>
    </source>
</evidence>
<evidence type="ECO:0000256" key="1">
    <source>
        <dbReference type="SAM" id="MobiDB-lite"/>
    </source>
</evidence>
<feature type="transmembrane region" description="Helical" evidence="2">
    <location>
        <begin position="460"/>
        <end position="480"/>
    </location>
</feature>
<feature type="compositionally biased region" description="Basic and acidic residues" evidence="1">
    <location>
        <begin position="951"/>
        <end position="964"/>
    </location>
</feature>
<name>A0A369K7J6_HYPMA</name>
<feature type="compositionally biased region" description="Polar residues" evidence="1">
    <location>
        <begin position="974"/>
        <end position="983"/>
    </location>
</feature>
<comment type="caution">
    <text evidence="3">The sequence shown here is derived from an EMBL/GenBank/DDBJ whole genome shotgun (WGS) entry which is preliminary data.</text>
</comment>
<evidence type="ECO:0000313" key="4">
    <source>
        <dbReference type="Proteomes" id="UP000076154"/>
    </source>
</evidence>
<sequence>MSQHEDERGTDSRRDNVDQVGGWPEESGWGDRSGWSPVDDHQERHPDVIIARGMRARERTFVANADHGQAAVSSTSRGNRPTGNNYASTPPIPRPPINVVPIPSNDPHSHRTSTPIPAPILLNPGAYHSGRVSPVIPLPGQYPYTRHNNYIEVPSAPPRPPSGHTPFVPQRVAFASNPEPVVYPPAPIIPDFGYPSPRFDGHGRSAFYPPSRSPSPGISDSYLNTQPPYPHTTRMHTPYASHQTPIVVPDGNGPGRRTSTDSFRTMRTLSHNENMQESTYVAVDPFRPSQTATGPEVSLPFTQEYDDWGNPLVSTPPHVVYPYSRRRAVAMALLVDSVTISTTFLFNTLPRQLYLHFLLRLPSLYWSRVARIFEEAELAVPEIKKIAVSNVRRGMNPMAMQSVWVNPARGGDLKTSWDAFIDSLVREWKTLNIVSVLLLSAILTILQIESAAADPITRNAAIFSLLCALMSLLYGCIYIIRFSSMKRIYKAAEWAQEAQKTKTFIWWNVWVLLAMPAAWLAWSLILYITCIMAFVWRTGTTGQDSVLVLTPYAERAIRISISAVLGLGVLYFVLIMNTLRRYGDAMDRSFKARVERWVKEKELEREKWTPHPGAYPMFQPTNYFESHLPQPRPMSPQSEVESQYNRRDSTPAYPYPPNFHPMPLYTTSEAPFKAVKIMDLSFQSENSFPMPDFLVKRDFSIGKWEKFISEQSYIWKGPIPLHQRKPINKLWPYPIRPQDSIAASVEEWNLRYFERRGTNVLLCREYSTLFPDSPSFALYLIDFQPSTDGWPFPIKDRFGQVPEGLERIDIFCQYKSDRSTPRTPGIISIFPDEDLIAPTTPDPLPPARLSTISEVTEQPSRIGSYDVWTRWEPDQVPLSPPVSPITNRRPDSLSSKRKAGDSGKGKRRASSASSSSDSFQSLPPDRSRSPSPHTESIPQRQTHPNEQTKQPADEISLRQIRTKDIISPVPEPASNGQAFQPSDTGRGRDQKRGSQTGWLPSEMRNTSPLARDTEGSVHVSSQSPAMTSDSGVFEFQGPWTRDHLSLQTLLVPDVSQGASG</sequence>
<feature type="compositionally biased region" description="Basic and acidic residues" evidence="1">
    <location>
        <begin position="38"/>
        <end position="47"/>
    </location>
</feature>
<feature type="transmembrane region" description="Helical" evidence="2">
    <location>
        <begin position="509"/>
        <end position="536"/>
    </location>
</feature>
<feature type="compositionally biased region" description="Polar residues" evidence="1">
    <location>
        <begin position="214"/>
        <end position="226"/>
    </location>
</feature>
<dbReference type="OrthoDB" id="3062801at2759"/>
<feature type="compositionally biased region" description="Polar residues" evidence="1">
    <location>
        <begin position="933"/>
        <end position="950"/>
    </location>
</feature>
<feature type="transmembrane region" description="Helical" evidence="2">
    <location>
        <begin position="430"/>
        <end position="448"/>
    </location>
</feature>
<protein>
    <submittedName>
        <fullName evidence="3">Uncharacterized protein</fullName>
    </submittedName>
</protein>
<feature type="region of interest" description="Disordered" evidence="1">
    <location>
        <begin position="1"/>
        <end position="50"/>
    </location>
</feature>
<feature type="region of interest" description="Disordered" evidence="1">
    <location>
        <begin position="63"/>
        <end position="96"/>
    </location>
</feature>
<feature type="compositionally biased region" description="Low complexity" evidence="1">
    <location>
        <begin position="910"/>
        <end position="932"/>
    </location>
</feature>
<feature type="region of interest" description="Disordered" evidence="1">
    <location>
        <begin position="874"/>
        <end position="1034"/>
    </location>
</feature>
<evidence type="ECO:0000256" key="2">
    <source>
        <dbReference type="SAM" id="Phobius"/>
    </source>
</evidence>
<dbReference type="Proteomes" id="UP000076154">
    <property type="component" value="Unassembled WGS sequence"/>
</dbReference>
<feature type="transmembrane region" description="Helical" evidence="2">
    <location>
        <begin position="556"/>
        <end position="579"/>
    </location>
</feature>
<keyword evidence="2" id="KW-1133">Transmembrane helix</keyword>
<dbReference type="EMBL" id="LUEZ02000004">
    <property type="protein sequence ID" value="RDB30581.1"/>
    <property type="molecule type" value="Genomic_DNA"/>
</dbReference>
<feature type="compositionally biased region" description="Polar residues" evidence="1">
    <location>
        <begin position="993"/>
        <end position="1008"/>
    </location>
</feature>
<dbReference type="AlphaFoldDB" id="A0A369K7J6"/>
<organism evidence="3 4">
    <name type="scientific">Hypsizygus marmoreus</name>
    <name type="common">White beech mushroom</name>
    <name type="synonym">Agaricus marmoreus</name>
    <dbReference type="NCBI Taxonomy" id="39966"/>
    <lineage>
        <taxon>Eukaryota</taxon>
        <taxon>Fungi</taxon>
        <taxon>Dikarya</taxon>
        <taxon>Basidiomycota</taxon>
        <taxon>Agaricomycotina</taxon>
        <taxon>Agaricomycetes</taxon>
        <taxon>Agaricomycetidae</taxon>
        <taxon>Agaricales</taxon>
        <taxon>Tricholomatineae</taxon>
        <taxon>Lyophyllaceae</taxon>
        <taxon>Hypsizygus</taxon>
    </lineage>
</organism>
<feature type="region of interest" description="Disordered" evidence="1">
    <location>
        <begin position="200"/>
        <end position="236"/>
    </location>
</feature>
<feature type="compositionally biased region" description="Basic and acidic residues" evidence="1">
    <location>
        <begin position="1"/>
        <end position="17"/>
    </location>
</feature>
<proteinExistence type="predicted"/>
<dbReference type="InParanoid" id="A0A369K7J6"/>
<accession>A0A369K7J6</accession>
<feature type="compositionally biased region" description="Polar residues" evidence="1">
    <location>
        <begin position="71"/>
        <end position="88"/>
    </location>
</feature>
<keyword evidence="2" id="KW-0812">Transmembrane</keyword>
<keyword evidence="4" id="KW-1185">Reference proteome</keyword>
<keyword evidence="2" id="KW-0472">Membrane</keyword>
<gene>
    <name evidence="3" type="ORF">Hypma_005923</name>
</gene>